<keyword evidence="2" id="KW-1185">Reference proteome</keyword>
<accession>A0A1Y2CGM3</accession>
<evidence type="ECO:0000313" key="1">
    <source>
        <dbReference type="EMBL" id="ORY46200.1"/>
    </source>
</evidence>
<evidence type="ECO:0000313" key="2">
    <source>
        <dbReference type="Proteomes" id="UP000193920"/>
    </source>
</evidence>
<proteinExistence type="predicted"/>
<sequence>MYNTNYYLGKRNSVKPYELIISKEKTKLYSKVKQTRVWGEIKNENNYCLAYINKIYCTIYDINLYVPCTYKNILLFYQYVISTGDRIVKIAYKEYGKPFKGTYESNPKYKCNSTTNCCLYLIENDSIVAADCNVYYEDEENKTFFSFEVL</sequence>
<gene>
    <name evidence="1" type="ORF">LY90DRAFT_509347</name>
</gene>
<organism evidence="1 2">
    <name type="scientific">Neocallimastix californiae</name>
    <dbReference type="NCBI Taxonomy" id="1754190"/>
    <lineage>
        <taxon>Eukaryota</taxon>
        <taxon>Fungi</taxon>
        <taxon>Fungi incertae sedis</taxon>
        <taxon>Chytridiomycota</taxon>
        <taxon>Chytridiomycota incertae sedis</taxon>
        <taxon>Neocallimastigomycetes</taxon>
        <taxon>Neocallimastigales</taxon>
        <taxon>Neocallimastigaceae</taxon>
        <taxon>Neocallimastix</taxon>
    </lineage>
</organism>
<dbReference type="AlphaFoldDB" id="A0A1Y2CGM3"/>
<dbReference type="EMBL" id="MCOG01000109">
    <property type="protein sequence ID" value="ORY46200.1"/>
    <property type="molecule type" value="Genomic_DNA"/>
</dbReference>
<dbReference type="Proteomes" id="UP000193920">
    <property type="component" value="Unassembled WGS sequence"/>
</dbReference>
<comment type="caution">
    <text evidence="1">The sequence shown here is derived from an EMBL/GenBank/DDBJ whole genome shotgun (WGS) entry which is preliminary data.</text>
</comment>
<reference evidence="1 2" key="1">
    <citation type="submission" date="2016-08" db="EMBL/GenBank/DDBJ databases">
        <title>A Parts List for Fungal Cellulosomes Revealed by Comparative Genomics.</title>
        <authorList>
            <consortium name="DOE Joint Genome Institute"/>
            <person name="Haitjema C.H."/>
            <person name="Gilmore S.P."/>
            <person name="Henske J.K."/>
            <person name="Solomon K.V."/>
            <person name="De Groot R."/>
            <person name="Kuo A."/>
            <person name="Mondo S.J."/>
            <person name="Salamov A.A."/>
            <person name="Labutti K."/>
            <person name="Zhao Z."/>
            <person name="Chiniquy J."/>
            <person name="Barry K."/>
            <person name="Brewer H.M."/>
            <person name="Purvine S.O."/>
            <person name="Wright A.T."/>
            <person name="Boxma B."/>
            <person name="Van Alen T."/>
            <person name="Hackstein J.H."/>
            <person name="Baker S.E."/>
            <person name="Grigoriev I.V."/>
            <person name="O'Malley M.A."/>
        </authorList>
    </citation>
    <scope>NUCLEOTIDE SEQUENCE [LARGE SCALE GENOMIC DNA]</scope>
    <source>
        <strain evidence="1 2">G1</strain>
    </source>
</reference>
<name>A0A1Y2CGM3_9FUNG</name>
<protein>
    <submittedName>
        <fullName evidence="1">Uncharacterized protein</fullName>
    </submittedName>
</protein>